<sequence>MKFKGLSGMKVKKRCNSCSAGDQRFISASQAARAVRARGACGASAGRGRGGGDGAAAGHHTPIARGTCDAAPRIIASFIKFSGTKLREFLIENKLRRDSLI</sequence>
<dbReference type="EMBL" id="LR824008">
    <property type="protein sequence ID" value="CAD0196674.1"/>
    <property type="molecule type" value="Genomic_DNA"/>
</dbReference>
<organism evidence="1 2">
    <name type="scientific">Chrysodeixis includens</name>
    <name type="common">Soybean looper</name>
    <name type="synonym">Pseudoplusia includens</name>
    <dbReference type="NCBI Taxonomy" id="689277"/>
    <lineage>
        <taxon>Eukaryota</taxon>
        <taxon>Metazoa</taxon>
        <taxon>Ecdysozoa</taxon>
        <taxon>Arthropoda</taxon>
        <taxon>Hexapoda</taxon>
        <taxon>Insecta</taxon>
        <taxon>Pterygota</taxon>
        <taxon>Neoptera</taxon>
        <taxon>Endopterygota</taxon>
        <taxon>Lepidoptera</taxon>
        <taxon>Glossata</taxon>
        <taxon>Ditrysia</taxon>
        <taxon>Noctuoidea</taxon>
        <taxon>Noctuidae</taxon>
        <taxon>Plusiinae</taxon>
        <taxon>Chrysodeixis</taxon>
    </lineage>
</organism>
<reference evidence="1" key="1">
    <citation type="submission" date="2021-12" db="EMBL/GenBank/DDBJ databases">
        <authorList>
            <person name="King R."/>
        </authorList>
    </citation>
    <scope>NUCLEOTIDE SEQUENCE</scope>
</reference>
<keyword evidence="2" id="KW-1185">Reference proteome</keyword>
<gene>
    <name evidence="1" type="ORF">CINC_LOCUS10962</name>
</gene>
<protein>
    <submittedName>
        <fullName evidence="1">Uncharacterized protein</fullName>
    </submittedName>
</protein>
<evidence type="ECO:0000313" key="2">
    <source>
        <dbReference type="Proteomes" id="UP001154114"/>
    </source>
</evidence>
<dbReference type="Proteomes" id="UP001154114">
    <property type="component" value="Chromosome 5"/>
</dbReference>
<accession>A0A9N8KQR5</accession>
<proteinExistence type="predicted"/>
<evidence type="ECO:0000313" key="1">
    <source>
        <dbReference type="EMBL" id="CAD0196674.1"/>
    </source>
</evidence>
<name>A0A9N8KQR5_CHRIL</name>
<dbReference type="AlphaFoldDB" id="A0A9N8KQR5"/>
<dbReference type="OrthoDB" id="7378246at2759"/>